<dbReference type="AlphaFoldDB" id="A0A6B0U0I0"/>
<reference evidence="2" key="1">
    <citation type="submission" date="2019-12" db="EMBL/GenBank/DDBJ databases">
        <title>An insight into the sialome of adult female Ixodes ricinus ticks feeding for 6 days.</title>
        <authorList>
            <person name="Perner J."/>
            <person name="Ribeiro J.M.C."/>
        </authorList>
    </citation>
    <scope>NUCLEOTIDE SEQUENCE</scope>
    <source>
        <strain evidence="2">Semi-engorged</strain>
        <tissue evidence="2">Salivary glands</tissue>
    </source>
</reference>
<evidence type="ECO:0000256" key="1">
    <source>
        <dbReference type="SAM" id="SignalP"/>
    </source>
</evidence>
<sequence>MVPLKQLSHLALFFPHVWCVSIRGGGGEHRTCSVVRLTQCFTGIATRKGLPQDSGKATRRATNEATVVPLLVPLRRA</sequence>
<protein>
    <submittedName>
        <fullName evidence="2">Putative secreted protein</fullName>
    </submittedName>
</protein>
<keyword evidence="1" id="KW-0732">Signal</keyword>
<evidence type="ECO:0000313" key="2">
    <source>
        <dbReference type="EMBL" id="MXU83781.1"/>
    </source>
</evidence>
<feature type="chain" id="PRO_5025584872" evidence="1">
    <location>
        <begin position="20"/>
        <end position="77"/>
    </location>
</feature>
<dbReference type="EMBL" id="GIFC01001698">
    <property type="protein sequence ID" value="MXU83781.1"/>
    <property type="molecule type" value="Transcribed_RNA"/>
</dbReference>
<proteinExistence type="predicted"/>
<feature type="signal peptide" evidence="1">
    <location>
        <begin position="1"/>
        <end position="19"/>
    </location>
</feature>
<organism evidence="2">
    <name type="scientific">Ixodes ricinus</name>
    <name type="common">Common tick</name>
    <name type="synonym">Acarus ricinus</name>
    <dbReference type="NCBI Taxonomy" id="34613"/>
    <lineage>
        <taxon>Eukaryota</taxon>
        <taxon>Metazoa</taxon>
        <taxon>Ecdysozoa</taxon>
        <taxon>Arthropoda</taxon>
        <taxon>Chelicerata</taxon>
        <taxon>Arachnida</taxon>
        <taxon>Acari</taxon>
        <taxon>Parasitiformes</taxon>
        <taxon>Ixodida</taxon>
        <taxon>Ixodoidea</taxon>
        <taxon>Ixodidae</taxon>
        <taxon>Ixodinae</taxon>
        <taxon>Ixodes</taxon>
    </lineage>
</organism>
<accession>A0A6B0U0I0</accession>
<name>A0A6B0U0I0_IXORI</name>